<protein>
    <recommendedName>
        <fullName evidence="3">Ribbon-helix-helix protein, copG family</fullName>
    </recommendedName>
</protein>
<reference evidence="2" key="1">
    <citation type="submission" date="2016-10" db="EMBL/GenBank/DDBJ databases">
        <authorList>
            <person name="Varghese N."/>
            <person name="Submissions S."/>
        </authorList>
    </citation>
    <scope>NUCLEOTIDE SEQUENCE [LARGE SCALE GENOMIC DNA]</scope>
    <source>
        <strain evidence="2">DSM 44526</strain>
    </source>
</reference>
<proteinExistence type="predicted"/>
<sequence length="70" mass="7744">MAMTLRLSAAQSEALRIQARAEGVSMQDVAKRAVAEYLAGHGRTTPLELVLDAELDRYADALRELARWTD</sequence>
<dbReference type="SUPFAM" id="SSF47598">
    <property type="entry name" value="Ribbon-helix-helix"/>
    <property type="match status" value="1"/>
</dbReference>
<keyword evidence="2" id="KW-1185">Reference proteome</keyword>
<dbReference type="Proteomes" id="UP000198863">
    <property type="component" value="Unassembled WGS sequence"/>
</dbReference>
<evidence type="ECO:0008006" key="3">
    <source>
        <dbReference type="Google" id="ProtNLM"/>
    </source>
</evidence>
<organism evidence="1 2">
    <name type="scientific">Klenkia brasiliensis</name>
    <dbReference type="NCBI Taxonomy" id="333142"/>
    <lineage>
        <taxon>Bacteria</taxon>
        <taxon>Bacillati</taxon>
        <taxon>Actinomycetota</taxon>
        <taxon>Actinomycetes</taxon>
        <taxon>Geodermatophilales</taxon>
        <taxon>Geodermatophilaceae</taxon>
        <taxon>Klenkia</taxon>
    </lineage>
</organism>
<name>A0A1G7PLG6_9ACTN</name>
<accession>A0A1G7PLG6</accession>
<dbReference type="InterPro" id="IPR010985">
    <property type="entry name" value="Ribbon_hlx_hlx"/>
</dbReference>
<evidence type="ECO:0000313" key="1">
    <source>
        <dbReference type="EMBL" id="SDF87087.1"/>
    </source>
</evidence>
<dbReference type="AlphaFoldDB" id="A0A1G7PLG6"/>
<evidence type="ECO:0000313" key="2">
    <source>
        <dbReference type="Proteomes" id="UP000198863"/>
    </source>
</evidence>
<gene>
    <name evidence="1" type="ORF">SAMN05660324_1137</name>
</gene>
<dbReference type="GO" id="GO:0006355">
    <property type="term" value="P:regulation of DNA-templated transcription"/>
    <property type="evidence" value="ECO:0007669"/>
    <property type="project" value="InterPro"/>
</dbReference>
<dbReference type="EMBL" id="FNCF01000002">
    <property type="protein sequence ID" value="SDF87087.1"/>
    <property type="molecule type" value="Genomic_DNA"/>
</dbReference>